<dbReference type="Pfam" id="PF25877">
    <property type="entry name" value="WHD_SOWAH"/>
    <property type="match status" value="1"/>
</dbReference>
<evidence type="ECO:0000256" key="5">
    <source>
        <dbReference type="SAM" id="MobiDB-lite"/>
    </source>
</evidence>
<evidence type="ECO:0000256" key="2">
    <source>
        <dbReference type="ARBA" id="ARBA00023043"/>
    </source>
</evidence>
<dbReference type="InterPro" id="IPR058889">
    <property type="entry name" value="WHD_SOWAHA-C"/>
</dbReference>
<evidence type="ECO:0000259" key="6">
    <source>
        <dbReference type="Pfam" id="PF25877"/>
    </source>
</evidence>
<dbReference type="PANTHER" id="PTHR14491:SF2">
    <property type="entry name" value="ANKYRIN REPEAT DOMAIN-CONTAINING PROTEIN SOWAHA"/>
    <property type="match status" value="1"/>
</dbReference>
<evidence type="ECO:0000313" key="8">
    <source>
        <dbReference type="Proteomes" id="UP000265000"/>
    </source>
</evidence>
<evidence type="ECO:0000313" key="7">
    <source>
        <dbReference type="Ensembl" id="ENSFHEP00000003580.1"/>
    </source>
</evidence>
<dbReference type="PROSITE" id="PS50088">
    <property type="entry name" value="ANK_REPEAT"/>
    <property type="match status" value="1"/>
</dbReference>
<feature type="compositionally biased region" description="Polar residues" evidence="5">
    <location>
        <begin position="112"/>
        <end position="126"/>
    </location>
</feature>
<dbReference type="GeneTree" id="ENSGT00950000183003"/>
<dbReference type="AlphaFoldDB" id="A0A3Q2NWN3"/>
<feature type="region of interest" description="Disordered" evidence="5">
    <location>
        <begin position="78"/>
        <end position="126"/>
    </location>
</feature>
<evidence type="ECO:0000256" key="1">
    <source>
        <dbReference type="ARBA" id="ARBA00022737"/>
    </source>
</evidence>
<keyword evidence="1" id="KW-0677">Repeat</keyword>
<comment type="similarity">
    <text evidence="3">Belongs to the SOWAH family.</text>
</comment>
<protein>
    <submittedName>
        <fullName evidence="7">Sosondowah ankyrin repeat domain family member A</fullName>
    </submittedName>
</protein>
<sequence length="447" mass="49776">MDLTQESIVSLLVAEGGRVKKSELVGKFRSSVECVDPAQRDRNRELFKTFVNNVACVREIDGARYVVLRKTYQHLLGGSQTTENGKNNGKQETSGEQEQQTPHAQDGKPKSSTDPGGSAVSEESNAHLSPIQLALQRSKCEEVRIKRALNFGVNATERVQSKPYGLPLRMPNPTRVETHKLKANPDEPPQSQKTDPTRVKRKPSSTESHSPQMRRAARSSKVPEEPKDQRVSSVVPLEEAEHDWLVKCAAGHWGQVYGLLLGDCQLAEKKDFISGFTVLHWAAKCGNSKMLLKVMELSREGEADVDVNAKSHGGYTPLHIAALHDQEYIMAMLVGEFRADVSIRDNCGNRAYHYLHKGISKTVSEMLRGPKAQEKEPSPQREEQDLLPDLSRGLHPFGLGFTHKSKKSFSPVLVVWQKKKKKSPKSKQLLLLLLKQPNLLPIAGVIK</sequence>
<dbReference type="SMART" id="SM00248">
    <property type="entry name" value="ANK"/>
    <property type="match status" value="2"/>
</dbReference>
<keyword evidence="8" id="KW-1185">Reference proteome</keyword>
<organism evidence="7 8">
    <name type="scientific">Fundulus heteroclitus</name>
    <name type="common">Killifish</name>
    <name type="synonym">Mummichog</name>
    <dbReference type="NCBI Taxonomy" id="8078"/>
    <lineage>
        <taxon>Eukaryota</taxon>
        <taxon>Metazoa</taxon>
        <taxon>Chordata</taxon>
        <taxon>Craniata</taxon>
        <taxon>Vertebrata</taxon>
        <taxon>Euteleostomi</taxon>
        <taxon>Actinopterygii</taxon>
        <taxon>Neopterygii</taxon>
        <taxon>Teleostei</taxon>
        <taxon>Neoteleostei</taxon>
        <taxon>Acanthomorphata</taxon>
        <taxon>Ovalentaria</taxon>
        <taxon>Atherinomorphae</taxon>
        <taxon>Cyprinodontiformes</taxon>
        <taxon>Fundulidae</taxon>
        <taxon>Fundulus</taxon>
    </lineage>
</organism>
<reference evidence="7" key="2">
    <citation type="submission" date="2025-09" db="UniProtKB">
        <authorList>
            <consortium name="Ensembl"/>
        </authorList>
    </citation>
    <scope>IDENTIFICATION</scope>
</reference>
<dbReference type="PANTHER" id="PTHR14491">
    <property type="entry name" value="SOSONDOWAH, ISOFORM G"/>
    <property type="match status" value="1"/>
</dbReference>
<reference evidence="7" key="1">
    <citation type="submission" date="2025-08" db="UniProtKB">
        <authorList>
            <consortium name="Ensembl"/>
        </authorList>
    </citation>
    <scope>IDENTIFICATION</scope>
</reference>
<dbReference type="InterPro" id="IPR002110">
    <property type="entry name" value="Ankyrin_rpt"/>
</dbReference>
<feature type="compositionally biased region" description="Basic and acidic residues" evidence="5">
    <location>
        <begin position="221"/>
        <end position="230"/>
    </location>
</feature>
<dbReference type="Pfam" id="PF12796">
    <property type="entry name" value="Ank_2"/>
    <property type="match status" value="1"/>
</dbReference>
<feature type="compositionally biased region" description="Polar residues" evidence="5">
    <location>
        <begin position="78"/>
        <end position="103"/>
    </location>
</feature>
<feature type="region of interest" description="Disordered" evidence="5">
    <location>
        <begin position="179"/>
        <end position="234"/>
    </location>
</feature>
<proteinExistence type="inferred from homology"/>
<dbReference type="Gene3D" id="1.25.40.20">
    <property type="entry name" value="Ankyrin repeat-containing domain"/>
    <property type="match status" value="1"/>
</dbReference>
<dbReference type="STRING" id="8078.ENSFHEP00000003580"/>
<evidence type="ECO:0000256" key="4">
    <source>
        <dbReference type="PROSITE-ProRule" id="PRU00023"/>
    </source>
</evidence>
<dbReference type="SUPFAM" id="SSF48403">
    <property type="entry name" value="Ankyrin repeat"/>
    <property type="match status" value="1"/>
</dbReference>
<accession>A0A3Q2NWN3</accession>
<evidence type="ECO:0000256" key="3">
    <source>
        <dbReference type="ARBA" id="ARBA00038122"/>
    </source>
</evidence>
<feature type="domain" description="SOWAHA-C winged helix-turn-helix" evidence="6">
    <location>
        <begin position="2"/>
        <end position="86"/>
    </location>
</feature>
<dbReference type="InterPro" id="IPR036770">
    <property type="entry name" value="Ankyrin_rpt-contain_sf"/>
</dbReference>
<feature type="repeat" description="ANK" evidence="4">
    <location>
        <begin position="313"/>
        <end position="346"/>
    </location>
</feature>
<dbReference type="Ensembl" id="ENSFHET00000010307.1">
    <property type="protein sequence ID" value="ENSFHEP00000003580.1"/>
    <property type="gene ID" value="ENSFHEG00000004469.1"/>
</dbReference>
<dbReference type="Proteomes" id="UP000265000">
    <property type="component" value="Unplaced"/>
</dbReference>
<keyword evidence="2 4" id="KW-0040">ANK repeat</keyword>
<name>A0A3Q2NWN3_FUNHE</name>